<evidence type="ECO:0000256" key="1">
    <source>
        <dbReference type="ARBA" id="ARBA00008425"/>
    </source>
</evidence>
<name>A0AB33KQZ5_9ACTN</name>
<keyword evidence="4 5" id="KW-0408">Iron</keyword>
<dbReference type="RefSeq" id="WP_397722113.1">
    <property type="nucleotide sequence ID" value="NZ_AP035884.1"/>
</dbReference>
<dbReference type="InterPro" id="IPR053447">
    <property type="entry name" value="Alpha-KG_dependent_hydroxylase"/>
</dbReference>
<keyword evidence="3" id="KW-0560">Oxidoreductase</keyword>
<evidence type="ECO:0000256" key="5">
    <source>
        <dbReference type="PIRSR" id="PIRSR019543-2"/>
    </source>
</evidence>
<comment type="similarity">
    <text evidence="1">Belongs to the clavaminate synthase family.</text>
</comment>
<organism evidence="7">
    <name type="scientific">Streptomyces sp. CMC78</name>
    <dbReference type="NCBI Taxonomy" id="3231512"/>
    <lineage>
        <taxon>Bacteria</taxon>
        <taxon>Bacillati</taxon>
        <taxon>Actinomycetota</taxon>
        <taxon>Actinomycetes</taxon>
        <taxon>Kitasatosporales</taxon>
        <taxon>Streptomycetaceae</taxon>
        <taxon>Streptomyces</taxon>
    </lineage>
</organism>
<evidence type="ECO:0000256" key="2">
    <source>
        <dbReference type="ARBA" id="ARBA00022723"/>
    </source>
</evidence>
<dbReference type="PIRSF" id="PIRSF019543">
    <property type="entry name" value="Clavaminate_syn"/>
    <property type="match status" value="1"/>
</dbReference>
<dbReference type="SUPFAM" id="SSF51197">
    <property type="entry name" value="Clavaminate synthase-like"/>
    <property type="match status" value="1"/>
</dbReference>
<accession>A0AB33KQZ5</accession>
<gene>
    <name evidence="7" type="ORF">SCMC78_67520</name>
</gene>
<feature type="domain" description="TauD/TfdA-like" evidence="6">
    <location>
        <begin position="115"/>
        <end position="319"/>
    </location>
</feature>
<feature type="binding site" evidence="5">
    <location>
        <position position="147"/>
    </location>
    <ligand>
        <name>Fe cation</name>
        <dbReference type="ChEBI" id="CHEBI:24875"/>
    </ligand>
</feature>
<reference evidence="7" key="1">
    <citation type="submission" date="2024-07" db="EMBL/GenBank/DDBJ databases">
        <title>Complete genome sequences of cellulolytic bacteria, Kitasatospora sp. CMC57 and Streptomyces sp. CMC78, isolated from Japanese agricultural soil.</title>
        <authorList>
            <person name="Hashimoto T."/>
            <person name="Ito M."/>
            <person name="Iwamoto M."/>
            <person name="Fukahori D."/>
            <person name="Shoda T."/>
            <person name="Sakoda M."/>
            <person name="Morohoshi T."/>
            <person name="Mitsuboshi M."/>
            <person name="Nishizawa T."/>
        </authorList>
    </citation>
    <scope>NUCLEOTIDE SEQUENCE</scope>
    <source>
        <strain evidence="7">CMC78</strain>
    </source>
</reference>
<feature type="binding site" evidence="5">
    <location>
        <position position="145"/>
    </location>
    <ligand>
        <name>Fe cation</name>
        <dbReference type="ChEBI" id="CHEBI:24875"/>
    </ligand>
</feature>
<evidence type="ECO:0000256" key="3">
    <source>
        <dbReference type="ARBA" id="ARBA00023002"/>
    </source>
</evidence>
<dbReference type="KEGG" id="stcm:SCMC78_67520"/>
<dbReference type="InterPro" id="IPR014503">
    <property type="entry name" value="Clavaminate_syn-like"/>
</dbReference>
<evidence type="ECO:0000313" key="7">
    <source>
        <dbReference type="EMBL" id="BFP56945.1"/>
    </source>
</evidence>
<dbReference type="NCBIfam" id="NF041363">
    <property type="entry name" value="GntD_guanitoxin"/>
    <property type="match status" value="1"/>
</dbReference>
<sequence length="341" mass="38219">MFVIEVSEEDRRRTEALVDEVAERFASVEDPALLDELTLYAQELPRAIREQVNRFRLHEPSGCVLFSGFRVQEDRIGPTPPAWDAAGPGAALREDLQLLLCGSLLGDPIAWATQQDGRLVHDVIPIEGHEHEQINSSTAAPLWWHTEDAFHPYRADYVGLMCLRNPDRAETTLTHFDDLTLDPASADALAEAHYVIRPDESHLPKNRDGSGGLDAPAELIERSLARIERMSTAPEPTAVLFGDPRRPYGRLDPYFMDLDGLAPEAARAFDELVKAIDDRLTGVVLSPGDLLFVDNYKAVHGRKPYTARYDGADRWLRRINIARDLRKSRDARNGPAARVIF</sequence>
<evidence type="ECO:0000256" key="4">
    <source>
        <dbReference type="ARBA" id="ARBA00023004"/>
    </source>
</evidence>
<dbReference type="InterPro" id="IPR042098">
    <property type="entry name" value="TauD-like_sf"/>
</dbReference>
<dbReference type="GO" id="GO:0005506">
    <property type="term" value="F:iron ion binding"/>
    <property type="evidence" value="ECO:0007669"/>
    <property type="project" value="InterPro"/>
</dbReference>
<evidence type="ECO:0000259" key="6">
    <source>
        <dbReference type="Pfam" id="PF02668"/>
    </source>
</evidence>
<dbReference type="Gene3D" id="3.60.130.10">
    <property type="entry name" value="Clavaminate synthase-like"/>
    <property type="match status" value="1"/>
</dbReference>
<protein>
    <submittedName>
        <fullName evidence="7">Clavaminate synthase family protein</fullName>
    </submittedName>
</protein>
<keyword evidence="2 5" id="KW-0479">Metal-binding</keyword>
<dbReference type="AlphaFoldDB" id="A0AB33KQZ5"/>
<dbReference type="InterPro" id="IPR003819">
    <property type="entry name" value="TauD/TfdA-like"/>
</dbReference>
<proteinExistence type="inferred from homology"/>
<dbReference type="GO" id="GO:0016491">
    <property type="term" value="F:oxidoreductase activity"/>
    <property type="evidence" value="ECO:0007669"/>
    <property type="project" value="UniProtKB-KW"/>
</dbReference>
<dbReference type="Pfam" id="PF02668">
    <property type="entry name" value="TauD"/>
    <property type="match status" value="1"/>
</dbReference>
<dbReference type="EMBL" id="AP035884">
    <property type="protein sequence ID" value="BFP56945.1"/>
    <property type="molecule type" value="Genomic_DNA"/>
</dbReference>